<feature type="transmembrane region" description="Helical" evidence="10">
    <location>
        <begin position="356"/>
        <end position="382"/>
    </location>
</feature>
<keyword evidence="8 10" id="KW-0472">Membrane</keyword>
<evidence type="ECO:0000256" key="8">
    <source>
        <dbReference type="ARBA" id="ARBA00023136"/>
    </source>
</evidence>
<keyword evidence="7 10" id="KW-1133">Transmembrane helix</keyword>
<evidence type="ECO:0000313" key="12">
    <source>
        <dbReference type="Proteomes" id="UP000664414"/>
    </source>
</evidence>
<evidence type="ECO:0000256" key="10">
    <source>
        <dbReference type="RuleBase" id="RU363121"/>
    </source>
</evidence>
<comment type="subcellular location">
    <subcellularLocation>
        <location evidence="1">Cell membrane</location>
        <topology evidence="1">Multi-pass membrane protein</topology>
    </subcellularLocation>
    <subcellularLocation>
        <location evidence="10">Membrane</location>
        <topology evidence="10">Multi-pass membrane protein</topology>
    </subcellularLocation>
</comment>
<feature type="transmembrane region" description="Helical" evidence="10">
    <location>
        <begin position="31"/>
        <end position="48"/>
    </location>
</feature>
<evidence type="ECO:0000256" key="1">
    <source>
        <dbReference type="ARBA" id="ARBA00004651"/>
    </source>
</evidence>
<dbReference type="InterPro" id="IPR036259">
    <property type="entry name" value="MFS_trans_sf"/>
</dbReference>
<evidence type="ECO:0000256" key="4">
    <source>
        <dbReference type="ARBA" id="ARBA00022692"/>
    </source>
</evidence>
<comment type="function">
    <text evidence="9">Provides the rickettsial cell with host ATP in exchange for rickettsial ADP. This is an obligate exchange system. This energy acquiring activity is an important component of rickettsial parasitism.</text>
</comment>
<evidence type="ECO:0000256" key="5">
    <source>
        <dbReference type="ARBA" id="ARBA00022741"/>
    </source>
</evidence>
<dbReference type="AlphaFoldDB" id="A0A8J7PJ91"/>
<name>A0A8J7PJ91_9PROT</name>
<dbReference type="InterPro" id="IPR004667">
    <property type="entry name" value="ADP_ATP_car_bac_type"/>
</dbReference>
<evidence type="ECO:0000313" key="11">
    <source>
        <dbReference type="EMBL" id="MBN9413220.1"/>
    </source>
</evidence>
<keyword evidence="3 10" id="KW-0813">Transport</keyword>
<feature type="transmembrane region" description="Helical" evidence="10">
    <location>
        <begin position="388"/>
        <end position="407"/>
    </location>
</feature>
<dbReference type="GO" id="GO:0005524">
    <property type="term" value="F:ATP binding"/>
    <property type="evidence" value="ECO:0007669"/>
    <property type="project" value="UniProtKB-KW"/>
</dbReference>
<gene>
    <name evidence="11" type="ORF">J0H12_04775</name>
</gene>
<evidence type="ECO:0000256" key="2">
    <source>
        <dbReference type="ARBA" id="ARBA00007127"/>
    </source>
</evidence>
<feature type="transmembrane region" description="Helical" evidence="10">
    <location>
        <begin position="188"/>
        <end position="210"/>
    </location>
</feature>
<protein>
    <recommendedName>
        <fullName evidence="10">ADP,ATP carrier protein</fullName>
    </recommendedName>
</protein>
<dbReference type="NCBIfam" id="TIGR00769">
    <property type="entry name" value="AAA"/>
    <property type="match status" value="1"/>
</dbReference>
<dbReference type="GO" id="GO:0005886">
    <property type="term" value="C:plasma membrane"/>
    <property type="evidence" value="ECO:0007669"/>
    <property type="project" value="UniProtKB-SubCell"/>
</dbReference>
<dbReference type="Proteomes" id="UP000664414">
    <property type="component" value="Unassembled WGS sequence"/>
</dbReference>
<feature type="transmembrane region" description="Helical" evidence="10">
    <location>
        <begin position="473"/>
        <end position="491"/>
    </location>
</feature>
<comment type="caution">
    <text evidence="11">The sequence shown here is derived from an EMBL/GenBank/DDBJ whole genome shotgun (WGS) entry which is preliminary data.</text>
</comment>
<proteinExistence type="inferred from homology"/>
<sequence>MATSKEGTKPVEFSPVRAALWPIYAHELKKFLPMGMIMFFILFNYTILRDVKDVLIMTAPNSGAGVLSFLKGWGVMPSAILFVLLYTKLSNIVNRERLFYGIVVVFIAFFGLFAFSLYPNRELIHPSLETIQALQTEYPNFKWIFPIYGVWTYSLFYVLAELWGSVMISLLFWQFANDITRTEEAKRFYAMFGLIANVALIFSGTTVEYFSEIKDKLPPEVDAWGYSLNYMMGAVVVCGIAAIALYWWVTEYILTDPRFYDAAAPKNKKEKKSKPKLSVGDSFKLIFSSPYIGYIAILVLAYGVSINLIEVVWKDQLKQAFPNPNDYGAFMGKFSRATGIVTMLLIWFTKGIVRKFGWFTGAIVTPAVLIITGALFFAFVLFKDELTPLVAGMGLTATLMATYIGAIQNILSKGTKYSNFDPTKEMAYIPLDQELKVKGKAAVDVIGGRLGKAGGGYVQQGLLIATAGDIMTIAPYLAGVVGVVVGAWVVAVKGLSKRYNALVK</sequence>
<feature type="transmembrane region" description="Helical" evidence="10">
    <location>
        <begin position="155"/>
        <end position="176"/>
    </location>
</feature>
<feature type="transmembrane region" description="Helical" evidence="10">
    <location>
        <begin position="68"/>
        <end position="86"/>
    </location>
</feature>
<feature type="transmembrane region" description="Helical" evidence="10">
    <location>
        <begin position="291"/>
        <end position="309"/>
    </location>
</feature>
<evidence type="ECO:0000256" key="9">
    <source>
        <dbReference type="ARBA" id="ARBA00024792"/>
    </source>
</evidence>
<dbReference type="GO" id="GO:0005471">
    <property type="term" value="F:ATP:ADP antiporter activity"/>
    <property type="evidence" value="ECO:0007669"/>
    <property type="project" value="InterPro"/>
</dbReference>
<dbReference type="EMBL" id="JAFKGL010000018">
    <property type="protein sequence ID" value="MBN9413220.1"/>
    <property type="molecule type" value="Genomic_DNA"/>
</dbReference>
<comment type="similarity">
    <text evidence="2 10">Belongs to the ADP/ATP translocase tlc family.</text>
</comment>
<feature type="transmembrane region" description="Helical" evidence="10">
    <location>
        <begin position="230"/>
        <end position="249"/>
    </location>
</feature>
<keyword evidence="4 10" id="KW-0812">Transmembrane</keyword>
<evidence type="ECO:0000256" key="6">
    <source>
        <dbReference type="ARBA" id="ARBA00022840"/>
    </source>
</evidence>
<feature type="transmembrane region" description="Helical" evidence="10">
    <location>
        <begin position="98"/>
        <end position="118"/>
    </location>
</feature>
<dbReference type="Pfam" id="PF03219">
    <property type="entry name" value="TLC"/>
    <property type="match status" value="1"/>
</dbReference>
<dbReference type="PANTHER" id="PTHR31187">
    <property type="match status" value="1"/>
</dbReference>
<dbReference type="PANTHER" id="PTHR31187:SF1">
    <property type="entry name" value="ADP,ATP CARRIER PROTEIN 1"/>
    <property type="match status" value="1"/>
</dbReference>
<keyword evidence="6 10" id="KW-0067">ATP-binding</keyword>
<feature type="transmembrane region" description="Helical" evidence="10">
    <location>
        <begin position="329"/>
        <end position="349"/>
    </location>
</feature>
<evidence type="ECO:0000256" key="3">
    <source>
        <dbReference type="ARBA" id="ARBA00022448"/>
    </source>
</evidence>
<reference evidence="11" key="1">
    <citation type="submission" date="2021-02" db="EMBL/GenBank/DDBJ databases">
        <title>Thiocyanate and organic carbon inputs drive convergent selection for specific autotrophic Afipia and Thiobacillus strains within complex microbiomes.</title>
        <authorList>
            <person name="Huddy R.J."/>
            <person name="Sachdeva R."/>
            <person name="Kadzinga F."/>
            <person name="Kantor R.S."/>
            <person name="Harrison S.T.L."/>
            <person name="Banfield J.F."/>
        </authorList>
    </citation>
    <scope>NUCLEOTIDE SEQUENCE</scope>
    <source>
        <strain evidence="11">SCN18_10_11_15_R4_P_38_20</strain>
    </source>
</reference>
<keyword evidence="5 10" id="KW-0547">Nucleotide-binding</keyword>
<accession>A0A8J7PJ91</accession>
<dbReference type="SUPFAM" id="SSF103473">
    <property type="entry name" value="MFS general substrate transporter"/>
    <property type="match status" value="1"/>
</dbReference>
<organism evidence="11 12">
    <name type="scientific">Candidatus Paracaedimonas acanthamoebae</name>
    <dbReference type="NCBI Taxonomy" id="244581"/>
    <lineage>
        <taxon>Bacteria</taxon>
        <taxon>Pseudomonadati</taxon>
        <taxon>Pseudomonadota</taxon>
        <taxon>Alphaproteobacteria</taxon>
        <taxon>Holosporales</taxon>
        <taxon>Caedimonadaceae</taxon>
        <taxon>Candidatus Paracaedimonas</taxon>
    </lineage>
</organism>
<evidence type="ECO:0000256" key="7">
    <source>
        <dbReference type="ARBA" id="ARBA00022989"/>
    </source>
</evidence>